<reference evidence="1 2" key="1">
    <citation type="submission" date="2019-12" db="EMBL/GenBank/DDBJ databases">
        <authorList>
            <person name="Alioto T."/>
            <person name="Alioto T."/>
            <person name="Gomez Garrido J."/>
        </authorList>
    </citation>
    <scope>NUCLEOTIDE SEQUENCE [LARGE SCALE GENOMIC DNA]</scope>
</reference>
<dbReference type="Gramene" id="OE9A106491T1">
    <property type="protein sequence ID" value="OE9A106491C1"/>
    <property type="gene ID" value="OE9A106491"/>
</dbReference>
<evidence type="ECO:0000313" key="2">
    <source>
        <dbReference type="Proteomes" id="UP000594638"/>
    </source>
</evidence>
<feature type="non-terminal residue" evidence="1">
    <location>
        <position position="1"/>
    </location>
</feature>
<keyword evidence="2" id="KW-1185">Reference proteome</keyword>
<dbReference type="EMBL" id="CACTIH010009462">
    <property type="protein sequence ID" value="CAA3031571.1"/>
    <property type="molecule type" value="Genomic_DNA"/>
</dbReference>
<dbReference type="Proteomes" id="UP000594638">
    <property type="component" value="Unassembled WGS sequence"/>
</dbReference>
<accession>A0A8S0VD14</accession>
<evidence type="ECO:0000313" key="1">
    <source>
        <dbReference type="EMBL" id="CAA3031571.1"/>
    </source>
</evidence>
<organism evidence="1 2">
    <name type="scientific">Olea europaea subsp. europaea</name>
    <dbReference type="NCBI Taxonomy" id="158383"/>
    <lineage>
        <taxon>Eukaryota</taxon>
        <taxon>Viridiplantae</taxon>
        <taxon>Streptophyta</taxon>
        <taxon>Embryophyta</taxon>
        <taxon>Tracheophyta</taxon>
        <taxon>Spermatophyta</taxon>
        <taxon>Magnoliopsida</taxon>
        <taxon>eudicotyledons</taxon>
        <taxon>Gunneridae</taxon>
        <taxon>Pentapetalae</taxon>
        <taxon>asterids</taxon>
        <taxon>lamiids</taxon>
        <taxon>Lamiales</taxon>
        <taxon>Oleaceae</taxon>
        <taxon>Oleeae</taxon>
        <taxon>Olea</taxon>
    </lineage>
</organism>
<sequence>APTNTEALPNVCGAAGVAFDGATAASCATAIASAAGSIVEIVTWFSTASHYFRQRRRCRAMKLPMLLGIVVEGRVG</sequence>
<proteinExistence type="predicted"/>
<gene>
    <name evidence="1" type="ORF">OLEA9_A106491</name>
</gene>
<comment type="caution">
    <text evidence="1">The sequence shown here is derived from an EMBL/GenBank/DDBJ whole genome shotgun (WGS) entry which is preliminary data.</text>
</comment>
<name>A0A8S0VD14_OLEEU</name>
<dbReference type="AlphaFoldDB" id="A0A8S0VD14"/>
<protein>
    <submittedName>
        <fullName evidence="1">Uncharacterized protein</fullName>
    </submittedName>
</protein>